<dbReference type="AlphaFoldDB" id="A0A9X1ZCV9"/>
<dbReference type="RefSeq" id="WP_248950468.1">
    <property type="nucleotide sequence ID" value="NZ_JAKILB010000007.1"/>
</dbReference>
<dbReference type="InterPro" id="IPR020012">
    <property type="entry name" value="LysM_FimV"/>
</dbReference>
<name>A0A9X1ZCV9_9GAMM</name>
<reference evidence="2" key="1">
    <citation type="submission" date="2022-01" db="EMBL/GenBank/DDBJ databases">
        <title>Whole genome-based taxonomy of the Shewanellaceae.</title>
        <authorList>
            <person name="Martin-Rodriguez A.J."/>
        </authorList>
    </citation>
    <scope>NUCLEOTIDE SEQUENCE</scope>
    <source>
        <strain evidence="2">KCTC 23973</strain>
    </source>
</reference>
<comment type="caution">
    <text evidence="2">The sequence shown here is derived from an EMBL/GenBank/DDBJ whole genome shotgun (WGS) entry which is preliminary data.</text>
</comment>
<accession>A0A9X1ZCV9</accession>
<gene>
    <name evidence="2" type="ORF">L2740_12180</name>
</gene>
<dbReference type="Proteomes" id="UP001139293">
    <property type="component" value="Unassembled WGS sequence"/>
</dbReference>
<evidence type="ECO:0000313" key="2">
    <source>
        <dbReference type="EMBL" id="MCL1139298.1"/>
    </source>
</evidence>
<dbReference type="EMBL" id="JAKILB010000007">
    <property type="protein sequence ID" value="MCL1139298.1"/>
    <property type="molecule type" value="Genomic_DNA"/>
</dbReference>
<evidence type="ECO:0000256" key="1">
    <source>
        <dbReference type="SAM" id="SignalP"/>
    </source>
</evidence>
<dbReference type="NCBIfam" id="TIGR03505">
    <property type="entry name" value="FimV_core"/>
    <property type="match status" value="1"/>
</dbReference>
<proteinExistence type="predicted"/>
<feature type="signal peptide" evidence="1">
    <location>
        <begin position="1"/>
        <end position="19"/>
    </location>
</feature>
<organism evidence="2 3">
    <name type="scientific">Shewanella pneumatophori</name>
    <dbReference type="NCBI Taxonomy" id="314092"/>
    <lineage>
        <taxon>Bacteria</taxon>
        <taxon>Pseudomonadati</taxon>
        <taxon>Pseudomonadota</taxon>
        <taxon>Gammaproteobacteria</taxon>
        <taxon>Alteromonadales</taxon>
        <taxon>Shewanellaceae</taxon>
        <taxon>Shewanella</taxon>
    </lineage>
</organism>
<keyword evidence="1" id="KW-0732">Signal</keyword>
<feature type="chain" id="PRO_5040839146" description="Pili assembly chaperone N-terminal domain-containing protein" evidence="1">
    <location>
        <begin position="20"/>
        <end position="251"/>
    </location>
</feature>
<keyword evidence="3" id="KW-1185">Reference proteome</keyword>
<protein>
    <recommendedName>
        <fullName evidence="4">Pili assembly chaperone N-terminal domain-containing protein</fullName>
    </recommendedName>
</protein>
<sequence length="251" mass="28081">MKRIIFALAGIFMLTSAHAQVSHVSINKRLFELGQHPSLKLNLVSSHNSLKKVQFSVRQADGEERLLSEPITGFMVQVSGIDDVTDKNAVLVVKEYRINRWYQVKVISLFNEDMPESAMDRHYTADRLTPIKQGTQVSNAVLADNKLAVALGWTEDPKPLKSIAPVTEPQDCQLAFNGKESLWRVANRQLSAWKVSPYGAMLAIFEANPSAFNRQSIHGLKADAILRCPTPAILEKYRDSEASEQQFSAMK</sequence>
<evidence type="ECO:0008006" key="4">
    <source>
        <dbReference type="Google" id="ProtNLM"/>
    </source>
</evidence>
<evidence type="ECO:0000313" key="3">
    <source>
        <dbReference type="Proteomes" id="UP001139293"/>
    </source>
</evidence>